<name>R4XNS9_TAPDE</name>
<dbReference type="OrthoDB" id="10585816at2759"/>
<keyword evidence="4" id="KW-1185">Reference proteome</keyword>
<accession>R4XNS9</accession>
<feature type="region of interest" description="Disordered" evidence="1">
    <location>
        <begin position="92"/>
        <end position="122"/>
    </location>
</feature>
<dbReference type="AlphaFoldDB" id="R4XNS9"/>
<dbReference type="Proteomes" id="UP000013776">
    <property type="component" value="Unassembled WGS sequence"/>
</dbReference>
<keyword evidence="2" id="KW-0732">Signal</keyword>
<feature type="chain" id="PRO_5004382329" evidence="2">
    <location>
        <begin position="20"/>
        <end position="139"/>
    </location>
</feature>
<gene>
    <name evidence="3" type="ORF">TAPDE_005481</name>
</gene>
<sequence>MPARTFLYGFLGFIAVAGAVTMFSDPLDPDVGNGSINPADWSENKLKTYLQDVWDCPLKGHPKTDSWQNDVPFAGEDNRRILIKLVRQHQKIRERAAQATSDSAPPPSEREPLLNAQKKPSAIAAAEANERLEHASNLK</sequence>
<evidence type="ECO:0000313" key="4">
    <source>
        <dbReference type="Proteomes" id="UP000013776"/>
    </source>
</evidence>
<dbReference type="VEuPathDB" id="FungiDB:TAPDE_005481"/>
<proteinExistence type="predicted"/>
<reference evidence="3 4" key="1">
    <citation type="journal article" date="2013" name="MBio">
        <title>Genome sequencing of the plant pathogen Taphrina deformans, the causal agent of peach leaf curl.</title>
        <authorList>
            <person name="Cisse O.H."/>
            <person name="Almeida J.M.G.C.F."/>
            <person name="Fonseca A."/>
            <person name="Kumar A.A."/>
            <person name="Salojaervi J."/>
            <person name="Overmyer K."/>
            <person name="Hauser P.M."/>
            <person name="Pagni M."/>
        </authorList>
    </citation>
    <scope>NUCLEOTIDE SEQUENCE [LARGE SCALE GENOMIC DNA]</scope>
    <source>
        <strain evidence="4">PYCC 5710 / ATCC 11124 / CBS 356.35 / IMI 108563 / JCM 9778 / NBRC 8474</strain>
    </source>
</reference>
<evidence type="ECO:0000313" key="3">
    <source>
        <dbReference type="EMBL" id="CCG84919.1"/>
    </source>
</evidence>
<comment type="caution">
    <text evidence="3">The sequence shown here is derived from an EMBL/GenBank/DDBJ whole genome shotgun (WGS) entry which is preliminary data.</text>
</comment>
<evidence type="ECO:0000256" key="1">
    <source>
        <dbReference type="SAM" id="MobiDB-lite"/>
    </source>
</evidence>
<organism evidence="3 4">
    <name type="scientific">Taphrina deformans (strain PYCC 5710 / ATCC 11124 / CBS 356.35 / IMI 108563 / JCM 9778 / NBRC 8474)</name>
    <name type="common">Peach leaf curl fungus</name>
    <name type="synonym">Lalaria deformans</name>
    <dbReference type="NCBI Taxonomy" id="1097556"/>
    <lineage>
        <taxon>Eukaryota</taxon>
        <taxon>Fungi</taxon>
        <taxon>Dikarya</taxon>
        <taxon>Ascomycota</taxon>
        <taxon>Taphrinomycotina</taxon>
        <taxon>Taphrinomycetes</taxon>
        <taxon>Taphrinales</taxon>
        <taxon>Taphrinaceae</taxon>
        <taxon>Taphrina</taxon>
    </lineage>
</organism>
<dbReference type="EMBL" id="CAHR02000348">
    <property type="protein sequence ID" value="CCG84919.1"/>
    <property type="molecule type" value="Genomic_DNA"/>
</dbReference>
<feature type="signal peptide" evidence="2">
    <location>
        <begin position="1"/>
        <end position="19"/>
    </location>
</feature>
<evidence type="ECO:0000256" key="2">
    <source>
        <dbReference type="SAM" id="SignalP"/>
    </source>
</evidence>
<protein>
    <submittedName>
        <fullName evidence="3">Uncharacterized protein</fullName>
    </submittedName>
</protein>